<evidence type="ECO:0000313" key="3">
    <source>
        <dbReference type="Proteomes" id="UP000655523"/>
    </source>
</evidence>
<dbReference type="Pfam" id="PF13577">
    <property type="entry name" value="SnoaL_4"/>
    <property type="match status" value="1"/>
</dbReference>
<accession>A0A972SHG0</accession>
<gene>
    <name evidence="2" type="ORF">GNZ13_09650</name>
</gene>
<name>A0A972SHG0_9BURK</name>
<organism evidence="2 3">
    <name type="scientific">Paraburkholderia elongata</name>
    <dbReference type="NCBI Taxonomy" id="2675747"/>
    <lineage>
        <taxon>Bacteria</taxon>
        <taxon>Pseudomonadati</taxon>
        <taxon>Pseudomonadota</taxon>
        <taxon>Betaproteobacteria</taxon>
        <taxon>Burkholderiales</taxon>
        <taxon>Burkholderiaceae</taxon>
        <taxon>Paraburkholderia</taxon>
    </lineage>
</organism>
<proteinExistence type="predicted"/>
<reference evidence="2 3" key="1">
    <citation type="submission" date="2019-11" db="EMBL/GenBank/DDBJ databases">
        <title>Metabolism of dissolved organic matter in forest soils.</title>
        <authorList>
            <person name="Cyle K.T."/>
            <person name="Wilhelm R.C."/>
            <person name="Martinez C.E."/>
        </authorList>
    </citation>
    <scope>NUCLEOTIDE SEQUENCE [LARGE SCALE GENOMIC DNA]</scope>
    <source>
        <strain evidence="2 3">5N</strain>
    </source>
</reference>
<protein>
    <recommendedName>
        <fullName evidence="1">SnoaL-like domain-containing protein</fullName>
    </recommendedName>
</protein>
<dbReference type="InterPro" id="IPR032710">
    <property type="entry name" value="NTF2-like_dom_sf"/>
</dbReference>
<dbReference type="RefSeq" id="WP_172162786.1">
    <property type="nucleotide sequence ID" value="NZ_WOEZ01000044.1"/>
</dbReference>
<dbReference type="AlphaFoldDB" id="A0A972SHG0"/>
<evidence type="ECO:0000259" key="1">
    <source>
        <dbReference type="Pfam" id="PF13577"/>
    </source>
</evidence>
<dbReference type="Gene3D" id="3.10.450.50">
    <property type="match status" value="1"/>
</dbReference>
<evidence type="ECO:0000313" key="2">
    <source>
        <dbReference type="EMBL" id="NPT54867.1"/>
    </source>
</evidence>
<dbReference type="EMBL" id="WOEZ01000044">
    <property type="protein sequence ID" value="NPT54867.1"/>
    <property type="molecule type" value="Genomic_DNA"/>
</dbReference>
<dbReference type="Proteomes" id="UP000655523">
    <property type="component" value="Unassembled WGS sequence"/>
</dbReference>
<dbReference type="SUPFAM" id="SSF54427">
    <property type="entry name" value="NTF2-like"/>
    <property type="match status" value="1"/>
</dbReference>
<sequence length="140" mass="16177">MTDTYQATREMLDREAIRDLVVCYYDAVWRDDIETIVGLFIEHGSIDVLNGPLARQDVCGHEQLRAFYKAGISKMSPRPFGHNHLVELLDEGRASGRSYVELRNSKDYSWISAVVYTDEYVKVDSSWKFLKRCAEMKYVG</sequence>
<dbReference type="InterPro" id="IPR037401">
    <property type="entry name" value="SnoaL-like"/>
</dbReference>
<comment type="caution">
    <text evidence="2">The sequence shown here is derived from an EMBL/GenBank/DDBJ whole genome shotgun (WGS) entry which is preliminary data.</text>
</comment>
<feature type="domain" description="SnoaL-like" evidence="1">
    <location>
        <begin position="9"/>
        <end position="132"/>
    </location>
</feature>
<keyword evidence="3" id="KW-1185">Reference proteome</keyword>